<keyword evidence="8 11" id="KW-0472">Membrane</keyword>
<dbReference type="CDD" id="cd01347">
    <property type="entry name" value="ligand_gated_channel"/>
    <property type="match status" value="1"/>
</dbReference>
<dbReference type="NCBIfam" id="TIGR01785">
    <property type="entry name" value="TonB-hemin"/>
    <property type="match status" value="1"/>
</dbReference>
<evidence type="ECO:0000256" key="9">
    <source>
        <dbReference type="ARBA" id="ARBA00023170"/>
    </source>
</evidence>
<feature type="chain" id="PRO_5024281198" evidence="13">
    <location>
        <begin position="22"/>
        <end position="714"/>
    </location>
</feature>
<dbReference type="NCBIfam" id="TIGR01786">
    <property type="entry name" value="TonB-hemlactrns"/>
    <property type="match status" value="1"/>
</dbReference>
<dbReference type="Gene3D" id="2.170.130.10">
    <property type="entry name" value="TonB-dependent receptor, plug domain"/>
    <property type="match status" value="1"/>
</dbReference>
<evidence type="ECO:0000256" key="7">
    <source>
        <dbReference type="ARBA" id="ARBA00023077"/>
    </source>
</evidence>
<dbReference type="AlphaFoldDB" id="A0A5N3R101"/>
<dbReference type="InterPro" id="IPR011276">
    <property type="entry name" value="TonB_haem/Hb_rcpt"/>
</dbReference>
<protein>
    <submittedName>
        <fullName evidence="16">TonB-dependent hemoglobin/transferrin/lactoferrin family receptor</fullName>
    </submittedName>
</protein>
<keyword evidence="3 11" id="KW-0813">Transport</keyword>
<evidence type="ECO:0000256" key="3">
    <source>
        <dbReference type="ARBA" id="ARBA00022448"/>
    </source>
</evidence>
<keyword evidence="7 12" id="KW-0798">TonB box</keyword>
<comment type="caution">
    <text evidence="16">The sequence shown here is derived from an EMBL/GenBank/DDBJ whole genome shotgun (WGS) entry which is preliminary data.</text>
</comment>
<feature type="domain" description="TonB-dependent receptor-like beta-barrel" evidence="14">
    <location>
        <begin position="231"/>
        <end position="677"/>
    </location>
</feature>
<evidence type="ECO:0000256" key="1">
    <source>
        <dbReference type="ARBA" id="ARBA00004571"/>
    </source>
</evidence>
<dbReference type="PANTHER" id="PTHR30069:SF29">
    <property type="entry name" value="HEMOGLOBIN AND HEMOGLOBIN-HAPTOGLOBIN-BINDING PROTEIN 1-RELATED"/>
    <property type="match status" value="1"/>
</dbReference>
<dbReference type="GO" id="GO:0015232">
    <property type="term" value="F:heme transmembrane transporter activity"/>
    <property type="evidence" value="ECO:0007669"/>
    <property type="project" value="InterPro"/>
</dbReference>
<evidence type="ECO:0000256" key="12">
    <source>
        <dbReference type="RuleBase" id="RU003357"/>
    </source>
</evidence>
<keyword evidence="5 11" id="KW-0812">Transmembrane</keyword>
<dbReference type="InterPro" id="IPR039426">
    <property type="entry name" value="TonB-dep_rcpt-like"/>
</dbReference>
<evidence type="ECO:0000256" key="2">
    <source>
        <dbReference type="ARBA" id="ARBA00008143"/>
    </source>
</evidence>
<evidence type="ECO:0000259" key="14">
    <source>
        <dbReference type="Pfam" id="PF00593"/>
    </source>
</evidence>
<dbReference type="GO" id="GO:0015344">
    <property type="term" value="F:siderophore uptake transmembrane transporter activity"/>
    <property type="evidence" value="ECO:0007669"/>
    <property type="project" value="TreeGrafter"/>
</dbReference>
<evidence type="ECO:0000256" key="8">
    <source>
        <dbReference type="ARBA" id="ARBA00023136"/>
    </source>
</evidence>
<organism evidence="16 17">
    <name type="scientific">Vibrio fortis</name>
    <dbReference type="NCBI Taxonomy" id="212667"/>
    <lineage>
        <taxon>Bacteria</taxon>
        <taxon>Pseudomonadati</taxon>
        <taxon>Pseudomonadota</taxon>
        <taxon>Gammaproteobacteria</taxon>
        <taxon>Vibrionales</taxon>
        <taxon>Vibrionaceae</taxon>
        <taxon>Vibrio</taxon>
    </lineage>
</organism>
<dbReference type="InterPro" id="IPR010949">
    <property type="entry name" value="TonB_Hb/transfer/lactofer_rcpt"/>
</dbReference>
<proteinExistence type="inferred from homology"/>
<dbReference type="Pfam" id="PF07715">
    <property type="entry name" value="Plug"/>
    <property type="match status" value="1"/>
</dbReference>
<evidence type="ECO:0000256" key="10">
    <source>
        <dbReference type="ARBA" id="ARBA00023237"/>
    </source>
</evidence>
<sequence>MKLSPLSAAVLSVLAANVVHAESEVFQFEEVVVTANKIEQPLSEVAGSVAVIDGEQIEKNGATELYDAIRNEPGVSVSGGAGRPQNITIRGMTGNRILVVKDGIKSSDGFGANDINDKVGRNSFDLADIDSIEIVKGASSSVHGSGAIGGVVVIKTKQPGDYLKDSDFYSDVSGTYTGVSDKYRGSTRLAFRTGSFESLINLAYWEGNETRNFEENLYKRDIDGVSGAYTLNYWAQDDLMFKAKVDYYKENLSRQAGEAKIQKDGKWKTEEYDQQTYTESYTAYVGAEYFPTNSWFEELDTKFYWRNTVADEATNALISQQQGNIIAFRRLIDDRHFTDEVIGAEADFISSFSGSGFSHTLSYGVSFDTTFHERPSNSVILDWNGLNQKDAKPFASARSYVFAAHLRDVIEVDRWTITAGARVDVHQITPDSEGTIEGYKLSDKTTGEFSPSLSVSYEITDSLNSYVSYNHGFRAPTYDKIYGYQNHDFVPITPFEIIPNEDLDKETSDSFELGSKFDNGQTKLYAAVFYQKFEDFIDIKQISSAPDTTNNGMLYKQYQNISGVETYGFEATAAQRLNEFWSVTTKLGFVDGEDDEGEKIRTLTPWEGNVALNYDKESLSAYTMLNWAQAMDDVPQCQSDIGLAVDCATTSGWATVDMGVSYSWNFGLDVSANVINLFDKEYIRYQDVAGIIDSHKYYSTEPGRYFTVHAKYQF</sequence>
<feature type="signal peptide" evidence="13">
    <location>
        <begin position="1"/>
        <end position="21"/>
    </location>
</feature>
<dbReference type="PANTHER" id="PTHR30069">
    <property type="entry name" value="TONB-DEPENDENT OUTER MEMBRANE RECEPTOR"/>
    <property type="match status" value="1"/>
</dbReference>
<keyword evidence="10 11" id="KW-0998">Cell outer membrane</keyword>
<dbReference type="InterPro" id="IPR012910">
    <property type="entry name" value="Plug_dom"/>
</dbReference>
<keyword evidence="6 13" id="KW-0732">Signal</keyword>
<evidence type="ECO:0000256" key="5">
    <source>
        <dbReference type="ARBA" id="ARBA00022692"/>
    </source>
</evidence>
<evidence type="ECO:0000256" key="6">
    <source>
        <dbReference type="ARBA" id="ARBA00022729"/>
    </source>
</evidence>
<keyword evidence="4 11" id="KW-1134">Transmembrane beta strand</keyword>
<dbReference type="Gene3D" id="2.40.170.20">
    <property type="entry name" value="TonB-dependent receptor, beta-barrel domain"/>
    <property type="match status" value="1"/>
</dbReference>
<dbReference type="EMBL" id="VWSE01000006">
    <property type="protein sequence ID" value="KAB0288154.1"/>
    <property type="molecule type" value="Genomic_DNA"/>
</dbReference>
<dbReference type="InterPro" id="IPR036942">
    <property type="entry name" value="Beta-barrel_TonB_sf"/>
</dbReference>
<dbReference type="PROSITE" id="PS52016">
    <property type="entry name" value="TONB_DEPENDENT_REC_3"/>
    <property type="match status" value="1"/>
</dbReference>
<accession>A0A5N3R101</accession>
<evidence type="ECO:0000259" key="15">
    <source>
        <dbReference type="Pfam" id="PF07715"/>
    </source>
</evidence>
<evidence type="ECO:0000256" key="4">
    <source>
        <dbReference type="ARBA" id="ARBA00022452"/>
    </source>
</evidence>
<comment type="similarity">
    <text evidence="2">Belongs to the TonB-dependent receptor family. Hemoglobin/haptoglobin binding protein subfamily.</text>
</comment>
<comment type="subcellular location">
    <subcellularLocation>
        <location evidence="1 11">Cell outer membrane</location>
        <topology evidence="1 11">Multi-pass membrane protein</topology>
    </subcellularLocation>
</comment>
<dbReference type="Proteomes" id="UP000326789">
    <property type="component" value="Unassembled WGS sequence"/>
</dbReference>
<dbReference type="InterPro" id="IPR037066">
    <property type="entry name" value="Plug_dom_sf"/>
</dbReference>
<evidence type="ECO:0000256" key="11">
    <source>
        <dbReference type="PROSITE-ProRule" id="PRU01360"/>
    </source>
</evidence>
<feature type="domain" description="TonB-dependent receptor plug" evidence="15">
    <location>
        <begin position="42"/>
        <end position="151"/>
    </location>
</feature>
<dbReference type="SUPFAM" id="SSF56935">
    <property type="entry name" value="Porins"/>
    <property type="match status" value="1"/>
</dbReference>
<reference evidence="16 17" key="1">
    <citation type="submission" date="2019-09" db="EMBL/GenBank/DDBJ databases">
        <title>Whole genome sequence of Vibrio fortis.</title>
        <authorList>
            <person name="Das S.K."/>
        </authorList>
    </citation>
    <scope>NUCLEOTIDE SEQUENCE [LARGE SCALE GENOMIC DNA]</scope>
    <source>
        <strain evidence="16 17">AN60</strain>
    </source>
</reference>
<dbReference type="GO" id="GO:0044718">
    <property type="term" value="P:siderophore transmembrane transport"/>
    <property type="evidence" value="ECO:0007669"/>
    <property type="project" value="TreeGrafter"/>
</dbReference>
<name>A0A5N3R101_9VIBR</name>
<gene>
    <name evidence="16" type="ORF">F2P58_11855</name>
</gene>
<keyword evidence="9 16" id="KW-0675">Receptor</keyword>
<dbReference type="Pfam" id="PF00593">
    <property type="entry name" value="TonB_dep_Rec_b-barrel"/>
    <property type="match status" value="1"/>
</dbReference>
<evidence type="ECO:0000313" key="16">
    <source>
        <dbReference type="EMBL" id="KAB0288154.1"/>
    </source>
</evidence>
<evidence type="ECO:0000256" key="13">
    <source>
        <dbReference type="SAM" id="SignalP"/>
    </source>
</evidence>
<evidence type="ECO:0000313" key="17">
    <source>
        <dbReference type="Proteomes" id="UP000326789"/>
    </source>
</evidence>
<dbReference type="RefSeq" id="WP_150869954.1">
    <property type="nucleotide sequence ID" value="NZ_VWSE01000006.1"/>
</dbReference>
<dbReference type="InterPro" id="IPR000531">
    <property type="entry name" value="Beta-barrel_TonB"/>
</dbReference>
<dbReference type="GO" id="GO:0009279">
    <property type="term" value="C:cell outer membrane"/>
    <property type="evidence" value="ECO:0007669"/>
    <property type="project" value="UniProtKB-SubCell"/>
</dbReference>